<comment type="similarity">
    <text evidence="2 8">Belongs to the TGF-beta family.</text>
</comment>
<evidence type="ECO:0000256" key="5">
    <source>
        <dbReference type="ARBA" id="ARBA00022729"/>
    </source>
</evidence>
<keyword evidence="6 8" id="KW-0339">Growth factor</keyword>
<dbReference type="EMBL" id="CAKKLH010000336">
    <property type="protein sequence ID" value="CAH0113130.1"/>
    <property type="molecule type" value="Genomic_DNA"/>
</dbReference>
<dbReference type="GO" id="GO:0005125">
    <property type="term" value="F:cytokine activity"/>
    <property type="evidence" value="ECO:0007669"/>
    <property type="project" value="TreeGrafter"/>
</dbReference>
<dbReference type="InterPro" id="IPR001111">
    <property type="entry name" value="TGF-b_propeptide"/>
</dbReference>
<reference evidence="11" key="1">
    <citation type="submission" date="2021-11" db="EMBL/GenBank/DDBJ databases">
        <authorList>
            <person name="Schell T."/>
        </authorList>
    </citation>
    <scope>NUCLEOTIDE SEQUENCE</scope>
    <source>
        <strain evidence="11">M5</strain>
    </source>
</reference>
<protein>
    <recommendedName>
        <fullName evidence="10">TGF-beta family profile domain-containing protein</fullName>
    </recommendedName>
</protein>
<dbReference type="GO" id="GO:0008083">
    <property type="term" value="F:growth factor activity"/>
    <property type="evidence" value="ECO:0007669"/>
    <property type="project" value="UniProtKB-KW"/>
</dbReference>
<comment type="subcellular location">
    <subcellularLocation>
        <location evidence="1">Secreted</location>
    </subcellularLocation>
</comment>
<feature type="region of interest" description="Disordered" evidence="9">
    <location>
        <begin position="440"/>
        <end position="469"/>
    </location>
</feature>
<feature type="domain" description="TGF-beta family profile" evidence="10">
    <location>
        <begin position="500"/>
        <end position="612"/>
    </location>
</feature>
<evidence type="ECO:0000256" key="3">
    <source>
        <dbReference type="ARBA" id="ARBA00022525"/>
    </source>
</evidence>
<evidence type="ECO:0000259" key="10">
    <source>
        <dbReference type="PROSITE" id="PS51362"/>
    </source>
</evidence>
<dbReference type="FunFam" id="2.10.90.10:FF:000006">
    <property type="entry name" value="growth/differentiation factor 8"/>
    <property type="match status" value="1"/>
</dbReference>
<feature type="compositionally biased region" description="Low complexity" evidence="9">
    <location>
        <begin position="127"/>
        <end position="144"/>
    </location>
</feature>
<keyword evidence="4" id="KW-0165">Cleavage on pair of basic residues</keyword>
<dbReference type="SMART" id="SM00204">
    <property type="entry name" value="TGFB"/>
    <property type="match status" value="1"/>
</dbReference>
<keyword evidence="3" id="KW-0964">Secreted</keyword>
<keyword evidence="5" id="KW-0732">Signal</keyword>
<feature type="compositionally biased region" description="Basic residues" evidence="9">
    <location>
        <begin position="77"/>
        <end position="86"/>
    </location>
</feature>
<evidence type="ECO:0000256" key="6">
    <source>
        <dbReference type="ARBA" id="ARBA00023030"/>
    </source>
</evidence>
<keyword evidence="12" id="KW-1185">Reference proteome</keyword>
<evidence type="ECO:0000256" key="7">
    <source>
        <dbReference type="ARBA" id="ARBA00023157"/>
    </source>
</evidence>
<dbReference type="Pfam" id="PF00019">
    <property type="entry name" value="TGF_beta"/>
    <property type="match status" value="1"/>
</dbReference>
<feature type="region of interest" description="Disordered" evidence="9">
    <location>
        <begin position="69"/>
        <end position="151"/>
    </location>
</feature>
<dbReference type="InterPro" id="IPR015615">
    <property type="entry name" value="TGF-beta-rel"/>
</dbReference>
<dbReference type="SUPFAM" id="SSF57501">
    <property type="entry name" value="Cystine-knot cytokines"/>
    <property type="match status" value="1"/>
</dbReference>
<evidence type="ECO:0000313" key="11">
    <source>
        <dbReference type="EMBL" id="CAH0113130.1"/>
    </source>
</evidence>
<dbReference type="Gene3D" id="2.10.90.10">
    <property type="entry name" value="Cystine-knot cytokines"/>
    <property type="match status" value="1"/>
</dbReference>
<keyword evidence="7" id="KW-1015">Disulfide bond</keyword>
<evidence type="ECO:0000313" key="12">
    <source>
        <dbReference type="Proteomes" id="UP000789390"/>
    </source>
</evidence>
<evidence type="ECO:0000256" key="8">
    <source>
        <dbReference type="RuleBase" id="RU000354"/>
    </source>
</evidence>
<comment type="caution">
    <text evidence="11">The sequence shown here is derived from an EMBL/GenBank/DDBJ whole genome shotgun (WGS) entry which is preliminary data.</text>
</comment>
<organism evidence="11 12">
    <name type="scientific">Daphnia galeata</name>
    <dbReference type="NCBI Taxonomy" id="27404"/>
    <lineage>
        <taxon>Eukaryota</taxon>
        <taxon>Metazoa</taxon>
        <taxon>Ecdysozoa</taxon>
        <taxon>Arthropoda</taxon>
        <taxon>Crustacea</taxon>
        <taxon>Branchiopoda</taxon>
        <taxon>Diplostraca</taxon>
        <taxon>Cladocera</taxon>
        <taxon>Anomopoda</taxon>
        <taxon>Daphniidae</taxon>
        <taxon>Daphnia</taxon>
    </lineage>
</organism>
<dbReference type="Proteomes" id="UP000789390">
    <property type="component" value="Unassembled WGS sequence"/>
</dbReference>
<accession>A0A8J2S1M8</accession>
<feature type="compositionally biased region" description="Pro residues" evidence="9">
    <location>
        <begin position="452"/>
        <end position="462"/>
    </location>
</feature>
<dbReference type="Gene3D" id="2.60.120.970">
    <property type="match status" value="1"/>
</dbReference>
<evidence type="ECO:0000256" key="2">
    <source>
        <dbReference type="ARBA" id="ARBA00006656"/>
    </source>
</evidence>
<evidence type="ECO:0000256" key="4">
    <source>
        <dbReference type="ARBA" id="ARBA00022685"/>
    </source>
</evidence>
<name>A0A8J2S1M8_9CRUS</name>
<evidence type="ECO:0000256" key="9">
    <source>
        <dbReference type="SAM" id="MobiDB-lite"/>
    </source>
</evidence>
<dbReference type="Pfam" id="PF00688">
    <property type="entry name" value="TGFb_propeptide"/>
    <property type="match status" value="1"/>
</dbReference>
<dbReference type="InterPro" id="IPR017948">
    <property type="entry name" value="TGFb_CS"/>
</dbReference>
<sequence length="612" mass="67839">MMIKVKYSSHSREPTRNNNKTMLYYSSRFLLVTLLMGVCWPEDVAGAQLHHSQSTGAAAAAAYPSYNNKNFNEKYNQHPHRHHHVADRHQQQTAAPSTSTTDYPSDAMADGLDYENEDNSDHIHHPSSVNDASSVDGGSSSSGSPPLMGLLPEPGTYIPSNCTSCIQREELRRRNLEVIKDQILSKLGMQRAPNMTGRLPPRIPPLDHLLDLYGMQGDAPPGHGRGNHGNHGNHHHHQQSDQAFQTGPVYDEEEDDFHARTEKVIAFSQHLPHVRQALKRTESTTTKGMESIYFKFSDKVTRSSKVDKAHLWLYIQNQQPTPSQPIQQPSGNHHHQQAQVISKSANANASTVWIHIYKVVRVPDGESPVLNPVRMTRVALPPLLELIEKVPASSSSGSKHNQQSGGWVSFEVRKVVADWFRWPEDNLGLVVHAVHGDHHGPPPSFTVGGGPAPAPTPSPPPSSSSSNSKSVPFIVNDYSHADGALMPFVEVVTTDGRKHRTKRTIGLNCDETSSETRCCRYPLTVDFVEFGWDWIIAPKKYEANYCSGECPYVFLQKYPHTHIVQQANPAGTAGPCCAPRKMSPISMLYFDNEFNIIHGNLPGMVVDRCGCS</sequence>
<feature type="compositionally biased region" description="Low complexity" evidence="9">
    <location>
        <begin position="91"/>
        <end position="101"/>
    </location>
</feature>
<dbReference type="InterPro" id="IPR029034">
    <property type="entry name" value="Cystine-knot_cytokine"/>
</dbReference>
<dbReference type="OrthoDB" id="5948587at2759"/>
<dbReference type="PROSITE" id="PS00250">
    <property type="entry name" value="TGF_BETA_1"/>
    <property type="match status" value="1"/>
</dbReference>
<proteinExistence type="inferred from homology"/>
<evidence type="ECO:0000256" key="1">
    <source>
        <dbReference type="ARBA" id="ARBA00004613"/>
    </source>
</evidence>
<dbReference type="GO" id="GO:0005615">
    <property type="term" value="C:extracellular space"/>
    <property type="evidence" value="ECO:0007669"/>
    <property type="project" value="TreeGrafter"/>
</dbReference>
<dbReference type="InterPro" id="IPR001839">
    <property type="entry name" value="TGF-b_C"/>
</dbReference>
<dbReference type="PANTHER" id="PTHR11848">
    <property type="entry name" value="TGF-BETA FAMILY"/>
    <property type="match status" value="1"/>
</dbReference>
<feature type="compositionally biased region" description="Basic residues" evidence="9">
    <location>
        <begin position="225"/>
        <end position="237"/>
    </location>
</feature>
<gene>
    <name evidence="11" type="ORF">DGAL_LOCUS16932</name>
</gene>
<dbReference type="PROSITE" id="PS51362">
    <property type="entry name" value="TGF_BETA_2"/>
    <property type="match status" value="1"/>
</dbReference>
<feature type="region of interest" description="Disordered" evidence="9">
    <location>
        <begin position="217"/>
        <end position="243"/>
    </location>
</feature>
<dbReference type="AlphaFoldDB" id="A0A8J2S1M8"/>
<dbReference type="PANTHER" id="PTHR11848:SF262">
    <property type="entry name" value="LD29161P"/>
    <property type="match status" value="1"/>
</dbReference>